<proteinExistence type="inferred from homology"/>
<accession>I0ALV5</accession>
<comment type="similarity">
    <text evidence="2">Belongs to the threonine aldolase family.</text>
</comment>
<dbReference type="PANTHER" id="PTHR48097:SF9">
    <property type="entry name" value="L-THREONINE ALDOLASE"/>
    <property type="match status" value="1"/>
</dbReference>
<reference evidence="7 8" key="1">
    <citation type="journal article" date="2012" name="Front. Microbiol.">
        <title>Complete genome of Ignavibacterium album, a metabolically versatile, flagellated, facultative anaerobe from the phylum Chlorobi.</title>
        <authorList>
            <person name="Liu Z."/>
            <person name="Frigaard N.-U."/>
            <person name="Vogl K."/>
            <person name="Iino T."/>
            <person name="Ohkuma M."/>
            <person name="Overmann J."/>
            <person name="Bryant D.A."/>
        </authorList>
    </citation>
    <scope>NUCLEOTIDE SEQUENCE [LARGE SCALE GENOMIC DNA]</scope>
    <source>
        <strain evidence="8">DSM 19864 / JCM 16511 / NBRC 101810 / Mat9-16</strain>
    </source>
</reference>
<dbReference type="eggNOG" id="COG2008">
    <property type="taxonomic scope" value="Bacteria"/>
</dbReference>
<evidence type="ECO:0000256" key="4">
    <source>
        <dbReference type="ARBA" id="ARBA00023239"/>
    </source>
</evidence>
<name>I0ALV5_IGNAJ</name>
<dbReference type="KEGG" id="ial:IALB_2259"/>
<dbReference type="HOGENOM" id="CLU_029381_0_4_10"/>
<dbReference type="FunFam" id="3.40.640.10:FF:000030">
    <property type="entry name" value="Low-specificity L-threonine aldolase"/>
    <property type="match status" value="1"/>
</dbReference>
<dbReference type="InterPro" id="IPR015421">
    <property type="entry name" value="PyrdxlP-dep_Trfase_major"/>
</dbReference>
<dbReference type="GO" id="GO:0005829">
    <property type="term" value="C:cytosol"/>
    <property type="evidence" value="ECO:0007669"/>
    <property type="project" value="TreeGrafter"/>
</dbReference>
<comment type="cofactor">
    <cofactor evidence="1">
        <name>pyridoxal 5'-phosphate</name>
        <dbReference type="ChEBI" id="CHEBI:597326"/>
    </cofactor>
</comment>
<dbReference type="CDD" id="cd06502">
    <property type="entry name" value="TA_like"/>
    <property type="match status" value="1"/>
</dbReference>
<dbReference type="EMBL" id="CP003418">
    <property type="protein sequence ID" value="AFH49962.1"/>
    <property type="molecule type" value="Genomic_DNA"/>
</dbReference>
<gene>
    <name evidence="7" type="primary">ltaA</name>
    <name evidence="7" type="ordered locus">IALB_2259</name>
</gene>
<evidence type="ECO:0000313" key="8">
    <source>
        <dbReference type="Proteomes" id="UP000007394"/>
    </source>
</evidence>
<dbReference type="AlphaFoldDB" id="I0ALV5"/>
<protein>
    <submittedName>
        <fullName evidence="7">Threonine aldolase</fullName>
    </submittedName>
</protein>
<dbReference type="GO" id="GO:0006567">
    <property type="term" value="P:L-threonine catabolic process"/>
    <property type="evidence" value="ECO:0007669"/>
    <property type="project" value="TreeGrafter"/>
</dbReference>
<dbReference type="Pfam" id="PF01212">
    <property type="entry name" value="Beta_elim_lyase"/>
    <property type="match status" value="1"/>
</dbReference>
<keyword evidence="4" id="KW-0456">Lyase</keyword>
<dbReference type="Gene3D" id="3.40.640.10">
    <property type="entry name" value="Type I PLP-dependent aspartate aminotransferase-like (Major domain)"/>
    <property type="match status" value="1"/>
</dbReference>
<dbReference type="RefSeq" id="WP_014561111.1">
    <property type="nucleotide sequence ID" value="NC_017464.1"/>
</dbReference>
<dbReference type="PIRSF" id="PIRSF017617">
    <property type="entry name" value="Thr_aldolase"/>
    <property type="match status" value="1"/>
</dbReference>
<evidence type="ECO:0000259" key="6">
    <source>
        <dbReference type="Pfam" id="PF01212"/>
    </source>
</evidence>
<feature type="modified residue" description="N6-(pyridoxal phosphate)lysine" evidence="5">
    <location>
        <position position="202"/>
    </location>
</feature>
<feature type="domain" description="Aromatic amino acid beta-eliminating lyase/threonine aldolase" evidence="6">
    <location>
        <begin position="5"/>
        <end position="287"/>
    </location>
</feature>
<keyword evidence="3" id="KW-0663">Pyridoxal phosphate</keyword>
<dbReference type="GO" id="GO:0006545">
    <property type="term" value="P:glycine biosynthetic process"/>
    <property type="evidence" value="ECO:0007669"/>
    <property type="project" value="TreeGrafter"/>
</dbReference>
<dbReference type="SUPFAM" id="SSF53383">
    <property type="entry name" value="PLP-dependent transferases"/>
    <property type="match status" value="1"/>
</dbReference>
<dbReference type="Gene3D" id="3.90.1150.10">
    <property type="entry name" value="Aspartate Aminotransferase, domain 1"/>
    <property type="match status" value="1"/>
</dbReference>
<dbReference type="STRING" id="945713.IALB_2259"/>
<sequence length="342" mass="37934">MKIIDLRSDTVTKPSQEMRKAMYEAEVGDDVFKEDPTVNKLEEYAAELLGKEAALFVTSGVMGNQICLNVLTNPGDEVICERDAHIFNYESGSPAKLSGIQLLPVEGKNGVFTSEQVEPLIRPASAYYMPRTKVIEVENTHNRASGAIWPLEKIIELKNLAKKYNLFYHLDGARIWNASVATEISVKEYASHFDTISCCLSKGLGAPVGSIIAGTKDFIQEAYRIRKSWGGGMRQAGILAAAGLYALKNNVERLKEDHEKARYLAQRISENKNLEVNLDAVQTNIILFKPLKLSVEEGIKRCKDEGLILSVGKIDLIRAVTHLDVSFDDIKKAADIIDSVFK</sequence>
<evidence type="ECO:0000256" key="2">
    <source>
        <dbReference type="ARBA" id="ARBA00006966"/>
    </source>
</evidence>
<dbReference type="PATRIC" id="fig|945713.3.peg.2265"/>
<dbReference type="GO" id="GO:0008732">
    <property type="term" value="F:L-allo-threonine aldolase activity"/>
    <property type="evidence" value="ECO:0007669"/>
    <property type="project" value="TreeGrafter"/>
</dbReference>
<dbReference type="InterPro" id="IPR001597">
    <property type="entry name" value="ArAA_b-elim_lyase/Thr_aldolase"/>
</dbReference>
<dbReference type="InterPro" id="IPR023603">
    <property type="entry name" value="Low_specificity_L-TA-like"/>
</dbReference>
<dbReference type="OrthoDB" id="9774495at2"/>
<evidence type="ECO:0000256" key="1">
    <source>
        <dbReference type="ARBA" id="ARBA00001933"/>
    </source>
</evidence>
<evidence type="ECO:0000256" key="3">
    <source>
        <dbReference type="ARBA" id="ARBA00022898"/>
    </source>
</evidence>
<dbReference type="Proteomes" id="UP000007394">
    <property type="component" value="Chromosome"/>
</dbReference>
<dbReference type="InterPro" id="IPR015422">
    <property type="entry name" value="PyrdxlP-dep_Trfase_small"/>
</dbReference>
<evidence type="ECO:0000313" key="7">
    <source>
        <dbReference type="EMBL" id="AFH49962.1"/>
    </source>
</evidence>
<organism evidence="7 8">
    <name type="scientific">Ignavibacterium album (strain DSM 19864 / JCM 16511 / NBRC 101810 / Mat9-16)</name>
    <dbReference type="NCBI Taxonomy" id="945713"/>
    <lineage>
        <taxon>Bacteria</taxon>
        <taxon>Pseudomonadati</taxon>
        <taxon>Ignavibacteriota</taxon>
        <taxon>Ignavibacteria</taxon>
        <taxon>Ignavibacteriales</taxon>
        <taxon>Ignavibacteriaceae</taxon>
        <taxon>Ignavibacterium</taxon>
    </lineage>
</organism>
<dbReference type="PANTHER" id="PTHR48097">
    <property type="entry name" value="L-THREONINE ALDOLASE-RELATED"/>
    <property type="match status" value="1"/>
</dbReference>
<keyword evidence="8" id="KW-1185">Reference proteome</keyword>
<dbReference type="InterPro" id="IPR015424">
    <property type="entry name" value="PyrdxlP-dep_Trfase"/>
</dbReference>
<evidence type="ECO:0000256" key="5">
    <source>
        <dbReference type="PIRSR" id="PIRSR017617-1"/>
    </source>
</evidence>
<dbReference type="NCBIfam" id="NF041359">
    <property type="entry name" value="GntG_guanitoxin"/>
    <property type="match status" value="1"/>
</dbReference>